<dbReference type="PANTHER" id="PTHR43289">
    <property type="entry name" value="MITOGEN-ACTIVATED PROTEIN KINASE KINASE KINASE 20-RELATED"/>
    <property type="match status" value="1"/>
</dbReference>
<dbReference type="PROSITE" id="PS00107">
    <property type="entry name" value="PROTEIN_KINASE_ATP"/>
    <property type="match status" value="1"/>
</dbReference>
<dbReference type="RefSeq" id="WP_145219031.1">
    <property type="nucleotide sequence ID" value="NZ_CP036432.1"/>
</dbReference>
<evidence type="ECO:0000259" key="9">
    <source>
        <dbReference type="PROSITE" id="PS50011"/>
    </source>
</evidence>
<feature type="region of interest" description="Disordered" evidence="7">
    <location>
        <begin position="40"/>
        <end position="60"/>
    </location>
</feature>
<keyword evidence="8" id="KW-0812">Transmembrane</keyword>
<dbReference type="Gene3D" id="3.30.200.20">
    <property type="entry name" value="Phosphorylase Kinase, domain 1"/>
    <property type="match status" value="1"/>
</dbReference>
<dbReference type="InterPro" id="IPR017441">
    <property type="entry name" value="Protein_kinase_ATP_BS"/>
</dbReference>
<dbReference type="InterPro" id="IPR011009">
    <property type="entry name" value="Kinase-like_dom_sf"/>
</dbReference>
<evidence type="ECO:0000256" key="8">
    <source>
        <dbReference type="SAM" id="Phobius"/>
    </source>
</evidence>
<keyword evidence="1 10" id="KW-0808">Transferase</keyword>
<dbReference type="InterPro" id="IPR000719">
    <property type="entry name" value="Prot_kinase_dom"/>
</dbReference>
<dbReference type="InterPro" id="IPR036322">
    <property type="entry name" value="WD40_repeat_dom_sf"/>
</dbReference>
<dbReference type="Proteomes" id="UP000318081">
    <property type="component" value="Chromosome"/>
</dbReference>
<dbReference type="InterPro" id="IPR015943">
    <property type="entry name" value="WD40/YVTN_repeat-like_dom_sf"/>
</dbReference>
<dbReference type="PROSITE" id="PS00108">
    <property type="entry name" value="PROTEIN_KINASE_ST"/>
    <property type="match status" value="1"/>
</dbReference>
<dbReference type="SUPFAM" id="SSF56112">
    <property type="entry name" value="Protein kinase-like (PK-like)"/>
    <property type="match status" value="1"/>
</dbReference>
<evidence type="ECO:0000256" key="7">
    <source>
        <dbReference type="SAM" id="MobiDB-lite"/>
    </source>
</evidence>
<dbReference type="Gene3D" id="2.130.10.10">
    <property type="entry name" value="YVTN repeat-like/Quinoprotein amine dehydrogenase"/>
    <property type="match status" value="2"/>
</dbReference>
<evidence type="ECO:0000313" key="10">
    <source>
        <dbReference type="EMBL" id="QDV87383.1"/>
    </source>
</evidence>
<keyword evidence="8" id="KW-1133">Transmembrane helix</keyword>
<keyword evidence="4 5" id="KW-0067">ATP-binding</keyword>
<dbReference type="InterPro" id="IPR008271">
    <property type="entry name" value="Ser/Thr_kinase_AS"/>
</dbReference>
<dbReference type="GO" id="GO:0004674">
    <property type="term" value="F:protein serine/threonine kinase activity"/>
    <property type="evidence" value="ECO:0007669"/>
    <property type="project" value="UniProtKB-EC"/>
</dbReference>
<evidence type="ECO:0000256" key="4">
    <source>
        <dbReference type="ARBA" id="ARBA00022840"/>
    </source>
</evidence>
<feature type="compositionally biased region" description="Basic and acidic residues" evidence="7">
    <location>
        <begin position="42"/>
        <end position="58"/>
    </location>
</feature>
<name>A0ABX5XZB1_9BACT</name>
<protein>
    <submittedName>
        <fullName evidence="10">Serine/threonine-protein kinase PrkC</fullName>
        <ecNumber evidence="10">2.7.11.1</ecNumber>
    </submittedName>
</protein>
<sequence>MNARKIKKCPKCGERLSTRDGKSKTHLHCTACSVSYRMTSRSTEKRTAPSKNETKVGENTRVTSGRTLDRFELKRMIGQGGFGKVFLAYDPRLEREVAIKVPTFSSKDRRRVTRFRSEARTAAMLRHPNIVQTFESGESQGTLYIVSQFIEGAPLTEHLAKGEPGFIQTSIWVESIARALHYAHEHGIVHRDIKPDNILIDSSGDPQIMDFGLAKQEGRKGVTQDGAIVGTIYYMSPEQARGDDVQVTATSDQYSLGAILYEMLCQAKPYDGASHVILTKVADPQTEPTPPRSRRSSVPQDLEVICLKAMANQVGDRYQNCEALADDLRRWRNDLPITARRSTVLERTYRFCRRNPAVSTLTASLAIAFAISVGFYLKNAQLVRQYEVLVGTKQDLEQDIEQKRNENSQLSKDRDNLERKNEGLVQESLKLAREKTEAEQLKIGAEKEKIKSANELNAVQSSLDALSQELTAETSKLKLAKRELGLVQYQSRLQLASKNIKTKNYPLAQKALEQCDEELRRWEWRYLKSKSSPRIWTRQFDGDVLGHLCLNRRKGNQVSQVALLTENGVEIMDGTTGVTVQDGTLLSTQLPILGVAQPDFLLTPPSVRWNPLKTDPENKFLSLTTQEQNGGHRVITWDLETREQIPTNDSFQEIVFTGADRLVGIAANGAFEAFNTATWRLAPLFIKPFPGPVEQIRHFSLRYNLPGHVEFPPVDQARDRERVQLGEEFCKARRATEKSRKILVCKYVELSGDRQSVLAMVEKDSRLQLVVASRNREATTTNFDVKVNVGEPDPAGKFCLSYDGKYVAAILSGNACVFDASSGDRLATIGPAEEISFLGGEGEDATVLLINNNRAELFALPSNEEDLQPKRRFRSAAFSTQSLTALDQDGYLRNWLKKQSGKYQLQPLTSEKKNGLLTEVIISDDGELMITRGKTAAFFSPESTSKLEKILLTEQSGHSRTPVRALRFRPKANDFLTLDEEGKLVAWRFKAGAFRPIALSHDAVAFHPNGDAVWIDDRRIVSTTAFRKTDDGGQAQCPIWNIDSGELESWVPLTGAVLETDATQTRLVAGTIDGFVEIYRIEKQDSAIQIIRLPGGATELFNGPVQAIKFFPFSNRIAVGGDEQLKIIDSDSGAELMAIDSPVGGITDLAISPDDEAIAVCGTEPGMWLLNPLPQSK</sequence>
<evidence type="ECO:0000256" key="6">
    <source>
        <dbReference type="SAM" id="Coils"/>
    </source>
</evidence>
<evidence type="ECO:0000256" key="5">
    <source>
        <dbReference type="PROSITE-ProRule" id="PRU10141"/>
    </source>
</evidence>
<keyword evidence="2 5" id="KW-0547">Nucleotide-binding</keyword>
<feature type="binding site" evidence="5">
    <location>
        <position position="100"/>
    </location>
    <ligand>
        <name>ATP</name>
        <dbReference type="ChEBI" id="CHEBI:30616"/>
    </ligand>
</feature>
<proteinExistence type="predicted"/>
<accession>A0ABX5XZB1</accession>
<dbReference type="CDD" id="cd14014">
    <property type="entry name" value="STKc_PknB_like"/>
    <property type="match status" value="1"/>
</dbReference>
<feature type="domain" description="Protein kinase" evidence="9">
    <location>
        <begin position="71"/>
        <end position="332"/>
    </location>
</feature>
<keyword evidence="8" id="KW-0472">Membrane</keyword>
<feature type="transmembrane region" description="Helical" evidence="8">
    <location>
        <begin position="357"/>
        <end position="377"/>
    </location>
</feature>
<dbReference type="Gene3D" id="1.10.510.10">
    <property type="entry name" value="Transferase(Phosphotransferase) domain 1"/>
    <property type="match status" value="1"/>
</dbReference>
<evidence type="ECO:0000313" key="11">
    <source>
        <dbReference type="Proteomes" id="UP000318081"/>
    </source>
</evidence>
<organism evidence="10 11">
    <name type="scientific">Stieleria magnilauensis</name>
    <dbReference type="NCBI Taxonomy" id="2527963"/>
    <lineage>
        <taxon>Bacteria</taxon>
        <taxon>Pseudomonadati</taxon>
        <taxon>Planctomycetota</taxon>
        <taxon>Planctomycetia</taxon>
        <taxon>Pirellulales</taxon>
        <taxon>Pirellulaceae</taxon>
        <taxon>Stieleria</taxon>
    </lineage>
</organism>
<dbReference type="Pfam" id="PF00069">
    <property type="entry name" value="Pkinase"/>
    <property type="match status" value="1"/>
</dbReference>
<feature type="coiled-coil region" evidence="6">
    <location>
        <begin position="379"/>
        <end position="434"/>
    </location>
</feature>
<keyword evidence="6" id="KW-0175">Coiled coil</keyword>
<evidence type="ECO:0000256" key="2">
    <source>
        <dbReference type="ARBA" id="ARBA00022741"/>
    </source>
</evidence>
<dbReference type="PANTHER" id="PTHR43289:SF34">
    <property type="entry name" value="SERINE_THREONINE-PROTEIN KINASE YBDM-RELATED"/>
    <property type="match status" value="1"/>
</dbReference>
<evidence type="ECO:0000256" key="3">
    <source>
        <dbReference type="ARBA" id="ARBA00022777"/>
    </source>
</evidence>
<dbReference type="SUPFAM" id="SSF50978">
    <property type="entry name" value="WD40 repeat-like"/>
    <property type="match status" value="1"/>
</dbReference>
<dbReference type="PROSITE" id="PS50011">
    <property type="entry name" value="PROTEIN_KINASE_DOM"/>
    <property type="match status" value="1"/>
</dbReference>
<reference evidence="10 11" key="1">
    <citation type="submission" date="2019-02" db="EMBL/GenBank/DDBJ databases">
        <title>Deep-cultivation of Planctomycetes and their phenomic and genomic characterization uncovers novel biology.</title>
        <authorList>
            <person name="Wiegand S."/>
            <person name="Jogler M."/>
            <person name="Boedeker C."/>
            <person name="Pinto D."/>
            <person name="Vollmers J."/>
            <person name="Rivas-Marin E."/>
            <person name="Kohn T."/>
            <person name="Peeters S.H."/>
            <person name="Heuer A."/>
            <person name="Rast P."/>
            <person name="Oberbeckmann S."/>
            <person name="Bunk B."/>
            <person name="Jeske O."/>
            <person name="Meyerdierks A."/>
            <person name="Storesund J.E."/>
            <person name="Kallscheuer N."/>
            <person name="Luecker S."/>
            <person name="Lage O.M."/>
            <person name="Pohl T."/>
            <person name="Merkel B.J."/>
            <person name="Hornburger P."/>
            <person name="Mueller R.-W."/>
            <person name="Bruemmer F."/>
            <person name="Labrenz M."/>
            <person name="Spormann A.M."/>
            <person name="Op den Camp H."/>
            <person name="Overmann J."/>
            <person name="Amann R."/>
            <person name="Jetten M.S.M."/>
            <person name="Mascher T."/>
            <person name="Medema M.H."/>
            <person name="Devos D.P."/>
            <person name="Kaster A.-K."/>
            <person name="Ovreas L."/>
            <person name="Rohde M."/>
            <person name="Galperin M.Y."/>
            <person name="Jogler C."/>
        </authorList>
    </citation>
    <scope>NUCLEOTIDE SEQUENCE [LARGE SCALE GENOMIC DNA]</scope>
    <source>
        <strain evidence="10 11">TBK1r</strain>
    </source>
</reference>
<dbReference type="EC" id="2.7.11.1" evidence="10"/>
<gene>
    <name evidence="10" type="primary">prkC_33</name>
    <name evidence="10" type="ORF">TBK1r_64130</name>
</gene>
<evidence type="ECO:0000256" key="1">
    <source>
        <dbReference type="ARBA" id="ARBA00022679"/>
    </source>
</evidence>
<dbReference type="EMBL" id="CP036432">
    <property type="protein sequence ID" value="QDV87383.1"/>
    <property type="molecule type" value="Genomic_DNA"/>
</dbReference>
<keyword evidence="11" id="KW-1185">Reference proteome</keyword>
<dbReference type="SMART" id="SM00220">
    <property type="entry name" value="S_TKc"/>
    <property type="match status" value="1"/>
</dbReference>
<keyword evidence="3 10" id="KW-0418">Kinase</keyword>